<dbReference type="Proteomes" id="UP001500822">
    <property type="component" value="Unassembled WGS sequence"/>
</dbReference>
<sequence>MSTQPEPIIVPDLLEEADRHTDLLGAVNEMFSSRSDDAEDWIHWVNVKLGWSLCGLNDCERAVATGSGGTGRSDAICPVCDQLRKMRDDLAWTTHTTDAFIEGRL</sequence>
<dbReference type="EMBL" id="BAABIE010000006">
    <property type="protein sequence ID" value="GAA4746585.1"/>
    <property type="molecule type" value="Genomic_DNA"/>
</dbReference>
<name>A0ABP8Z4W4_9ACTN</name>
<evidence type="ECO:0008006" key="3">
    <source>
        <dbReference type="Google" id="ProtNLM"/>
    </source>
</evidence>
<protein>
    <recommendedName>
        <fullName evidence="3">HNH endonuclease</fullName>
    </recommendedName>
</protein>
<evidence type="ECO:0000313" key="1">
    <source>
        <dbReference type="EMBL" id="GAA4746585.1"/>
    </source>
</evidence>
<comment type="caution">
    <text evidence="1">The sequence shown here is derived from an EMBL/GenBank/DDBJ whole genome shotgun (WGS) entry which is preliminary data.</text>
</comment>
<evidence type="ECO:0000313" key="2">
    <source>
        <dbReference type="Proteomes" id="UP001500822"/>
    </source>
</evidence>
<gene>
    <name evidence="1" type="ORF">GCM10023217_15320</name>
</gene>
<accession>A0ABP8Z4W4</accession>
<reference evidence="2" key="1">
    <citation type="journal article" date="2019" name="Int. J. Syst. Evol. Microbiol.">
        <title>The Global Catalogue of Microorganisms (GCM) 10K type strain sequencing project: providing services to taxonomists for standard genome sequencing and annotation.</title>
        <authorList>
            <consortium name="The Broad Institute Genomics Platform"/>
            <consortium name="The Broad Institute Genome Sequencing Center for Infectious Disease"/>
            <person name="Wu L."/>
            <person name="Ma J."/>
        </authorList>
    </citation>
    <scope>NUCLEOTIDE SEQUENCE [LARGE SCALE GENOMIC DNA]</scope>
    <source>
        <strain evidence="2">JCM 18077</strain>
    </source>
</reference>
<organism evidence="1 2">
    <name type="scientific">Gordonia alkaliphila</name>
    <dbReference type="NCBI Taxonomy" id="1053547"/>
    <lineage>
        <taxon>Bacteria</taxon>
        <taxon>Bacillati</taxon>
        <taxon>Actinomycetota</taxon>
        <taxon>Actinomycetes</taxon>
        <taxon>Mycobacteriales</taxon>
        <taxon>Gordoniaceae</taxon>
        <taxon>Gordonia</taxon>
    </lineage>
</organism>
<dbReference type="RefSeq" id="WP_345313043.1">
    <property type="nucleotide sequence ID" value="NZ_BAABIE010000006.1"/>
</dbReference>
<proteinExistence type="predicted"/>
<keyword evidence="2" id="KW-1185">Reference proteome</keyword>